<evidence type="ECO:0000313" key="12">
    <source>
        <dbReference type="Proteomes" id="UP000593765"/>
    </source>
</evidence>
<dbReference type="PANTHER" id="PTHR30406">
    <property type="entry name" value="SULFATE TRANSPORT SYSTEM PERMEASE PROTEIN"/>
    <property type="match status" value="1"/>
</dbReference>
<evidence type="ECO:0000256" key="6">
    <source>
        <dbReference type="ARBA" id="ARBA00023032"/>
    </source>
</evidence>
<dbReference type="SUPFAM" id="SSF161098">
    <property type="entry name" value="MetI-like"/>
    <property type="match status" value="1"/>
</dbReference>
<dbReference type="AlphaFoldDB" id="A0A7M2WSI4"/>
<evidence type="ECO:0000256" key="3">
    <source>
        <dbReference type="ARBA" id="ARBA00022448"/>
    </source>
</evidence>
<evidence type="ECO:0000256" key="1">
    <source>
        <dbReference type="ARBA" id="ARBA00004651"/>
    </source>
</evidence>
<dbReference type="Pfam" id="PF00528">
    <property type="entry name" value="BPD_transp_1"/>
    <property type="match status" value="1"/>
</dbReference>
<feature type="domain" description="ABC transmembrane type-1" evidence="10">
    <location>
        <begin position="123"/>
        <end position="440"/>
    </location>
</feature>
<feature type="transmembrane region" description="Helical" evidence="9">
    <location>
        <begin position="309"/>
        <end position="330"/>
    </location>
</feature>
<dbReference type="InterPro" id="IPR005667">
    <property type="entry name" value="Sulph_transpt2"/>
</dbReference>
<evidence type="ECO:0000256" key="5">
    <source>
        <dbReference type="ARBA" id="ARBA00022989"/>
    </source>
</evidence>
<dbReference type="GO" id="GO:0005886">
    <property type="term" value="C:plasma membrane"/>
    <property type="evidence" value="ECO:0007669"/>
    <property type="project" value="UniProtKB-SubCell"/>
</dbReference>
<dbReference type="EMBL" id="CP063458">
    <property type="protein sequence ID" value="QOV88426.1"/>
    <property type="molecule type" value="Genomic_DNA"/>
</dbReference>
<evidence type="ECO:0000256" key="4">
    <source>
        <dbReference type="ARBA" id="ARBA00022692"/>
    </source>
</evidence>
<feature type="transmembrane region" description="Helical" evidence="9">
    <location>
        <begin position="123"/>
        <end position="146"/>
    </location>
</feature>
<dbReference type="Proteomes" id="UP000593765">
    <property type="component" value="Chromosome"/>
</dbReference>
<keyword evidence="6" id="KW-0764">Sulfate transport</keyword>
<evidence type="ECO:0000256" key="2">
    <source>
        <dbReference type="ARBA" id="ARBA00011779"/>
    </source>
</evidence>
<keyword evidence="4 9" id="KW-0812">Transmembrane</keyword>
<dbReference type="PANTHER" id="PTHR30406:SF1">
    <property type="entry name" value="SULFATE TRANSPORT SYSTEM PERMEASE PROTEIN CYSW"/>
    <property type="match status" value="1"/>
</dbReference>
<keyword evidence="7 9" id="KW-0472">Membrane</keyword>
<proteinExistence type="inferred from homology"/>
<dbReference type="InterPro" id="IPR000515">
    <property type="entry name" value="MetI-like"/>
</dbReference>
<feature type="transmembrane region" description="Helical" evidence="9">
    <location>
        <begin position="27"/>
        <end position="50"/>
    </location>
</feature>
<keyword evidence="12" id="KW-1185">Reference proteome</keyword>
<gene>
    <name evidence="11" type="ORF">IPV69_19550</name>
</gene>
<organism evidence="11 12">
    <name type="scientific">Humisphaera borealis</name>
    <dbReference type="NCBI Taxonomy" id="2807512"/>
    <lineage>
        <taxon>Bacteria</taxon>
        <taxon>Pseudomonadati</taxon>
        <taxon>Planctomycetota</taxon>
        <taxon>Phycisphaerae</taxon>
        <taxon>Tepidisphaerales</taxon>
        <taxon>Tepidisphaeraceae</taxon>
        <taxon>Humisphaera</taxon>
    </lineage>
</organism>
<feature type="transmembrane region" description="Helical" evidence="9">
    <location>
        <begin position="158"/>
        <end position="188"/>
    </location>
</feature>
<evidence type="ECO:0000313" key="11">
    <source>
        <dbReference type="EMBL" id="QOV88426.1"/>
    </source>
</evidence>
<evidence type="ECO:0000256" key="7">
    <source>
        <dbReference type="ARBA" id="ARBA00023136"/>
    </source>
</evidence>
<feature type="transmembrane region" description="Helical" evidence="9">
    <location>
        <begin position="248"/>
        <end position="266"/>
    </location>
</feature>
<feature type="transmembrane region" description="Helical" evidence="9">
    <location>
        <begin position="208"/>
        <end position="232"/>
    </location>
</feature>
<accession>A0A7M2WSI4</accession>
<name>A0A7M2WSI4_9BACT</name>
<dbReference type="GO" id="GO:0015419">
    <property type="term" value="F:ABC-type sulfate transporter activity"/>
    <property type="evidence" value="ECO:0007669"/>
    <property type="project" value="InterPro"/>
</dbReference>
<sequence length="460" mass="51261">MTSIQHSSVSPAITPRRIQSGIGFPRIALTTIAVAFLTLFVIVPAANVFAQALSNGWQSYRDVFFPPPIDQARLAQIEARLDEINSLPLLKRRAFNDERRLLMREQSAILALPDSARQNWASVRLTLCIAAVVVPLNIFFGVAFAWSVTKFKFKGRSLLIAITELPFSVSPVVSGLIFVLLFGAQGFLADVAKSDRAVWLAPAIRALLWLPPLLLAGWSVLLASHAALVWFYPELKEREPFSLKVRRIVRWASLLVFAAIVIYAYTQPNPGWRWLLPTDWKWPDPTSLFWRGFSVEHWWPIGAARMNEGVIFTHLSIVLASIFVTFPFVARNLIPLMESQGAEAEHAALTLGAGGWYTFRRVTLPSIKWGLLYGAILCSARALGEFGAVSVVSGHLDANDTIPLRIEKIWQSYRTQPAFTVASLLAFTAVLTLVLKTFVEWMTRRTSSDDQKVARAAPGH</sequence>
<dbReference type="Gene3D" id="1.10.3720.10">
    <property type="entry name" value="MetI-like"/>
    <property type="match status" value="2"/>
</dbReference>
<comment type="subcellular location">
    <subcellularLocation>
        <location evidence="1 9">Cell membrane</location>
        <topology evidence="1 9">Multi-pass membrane protein</topology>
    </subcellularLocation>
</comment>
<evidence type="ECO:0000256" key="9">
    <source>
        <dbReference type="RuleBase" id="RU363032"/>
    </source>
</evidence>
<comment type="subunit">
    <text evidence="2">The complex is composed of two ATP-binding proteins (CysA), two transmembrane proteins (CysT and CysW) and a solute-binding protein (CysP).</text>
</comment>
<protein>
    <submittedName>
        <fullName evidence="11">ABC transporter permease subunit</fullName>
    </submittedName>
</protein>
<dbReference type="InterPro" id="IPR035906">
    <property type="entry name" value="MetI-like_sf"/>
</dbReference>
<dbReference type="RefSeq" id="WP_206291409.1">
    <property type="nucleotide sequence ID" value="NZ_CP063458.1"/>
</dbReference>
<dbReference type="KEGG" id="hbs:IPV69_19550"/>
<evidence type="ECO:0000259" key="10">
    <source>
        <dbReference type="PROSITE" id="PS50928"/>
    </source>
</evidence>
<keyword evidence="3 9" id="KW-0813">Transport</keyword>
<evidence type="ECO:0000256" key="8">
    <source>
        <dbReference type="ARBA" id="ARBA00025323"/>
    </source>
</evidence>
<dbReference type="CDD" id="cd06261">
    <property type="entry name" value="TM_PBP2"/>
    <property type="match status" value="1"/>
</dbReference>
<comment type="similarity">
    <text evidence="9">Belongs to the binding-protein-dependent transport system permease family.</text>
</comment>
<feature type="transmembrane region" description="Helical" evidence="9">
    <location>
        <begin position="416"/>
        <end position="435"/>
    </location>
</feature>
<comment type="function">
    <text evidence="8">Part of the ABC transporter complex CysAWTP (TC 3.A.1.6.1) involved in sulfate/thiosulfate import. Probably responsible for the translocation of the substrate across the membrane.</text>
</comment>
<dbReference type="PROSITE" id="PS50928">
    <property type="entry name" value="ABC_TM1"/>
    <property type="match status" value="1"/>
</dbReference>
<keyword evidence="5 9" id="KW-1133">Transmembrane helix</keyword>
<reference evidence="11 12" key="1">
    <citation type="submission" date="2020-10" db="EMBL/GenBank/DDBJ databases">
        <title>Wide distribution of Phycisphaera-like planctomycetes from WD2101 soil group in peatlands and genome analysis of the first cultivated representative.</title>
        <authorList>
            <person name="Dedysh S.N."/>
            <person name="Beletsky A.V."/>
            <person name="Ivanova A."/>
            <person name="Kulichevskaya I.S."/>
            <person name="Suzina N.E."/>
            <person name="Philippov D.A."/>
            <person name="Rakitin A.L."/>
            <person name="Mardanov A.V."/>
            <person name="Ravin N.V."/>
        </authorList>
    </citation>
    <scope>NUCLEOTIDE SEQUENCE [LARGE SCALE GENOMIC DNA]</scope>
    <source>
        <strain evidence="11 12">M1803</strain>
    </source>
</reference>